<dbReference type="Proteomes" id="UP000230821">
    <property type="component" value="Unassembled WGS sequence"/>
</dbReference>
<name>A0A2G6K976_9BACT</name>
<proteinExistence type="predicted"/>
<dbReference type="AlphaFoldDB" id="A0A2G6K976"/>
<comment type="caution">
    <text evidence="1">The sequence shown here is derived from an EMBL/GenBank/DDBJ whole genome shotgun (WGS) entry which is preliminary data.</text>
</comment>
<dbReference type="EMBL" id="PDSK01000116">
    <property type="protein sequence ID" value="PIE32258.1"/>
    <property type="molecule type" value="Genomic_DNA"/>
</dbReference>
<gene>
    <name evidence="1" type="ORF">CSA56_16015</name>
</gene>
<evidence type="ECO:0000313" key="1">
    <source>
        <dbReference type="EMBL" id="PIE32258.1"/>
    </source>
</evidence>
<sequence>MGWHNIISSRPGGTETATLKLFGNPDTGQIEKQKRQIDVEHDVVIDGTGLHFLRVAQNKGYTQRFFIHEAFVVSAVIPQKEALR</sequence>
<organism evidence="1 2">
    <name type="scientific">candidate division KSB3 bacterium</name>
    <dbReference type="NCBI Taxonomy" id="2044937"/>
    <lineage>
        <taxon>Bacteria</taxon>
        <taxon>candidate division KSB3</taxon>
    </lineage>
</organism>
<accession>A0A2G6K976</accession>
<evidence type="ECO:0000313" key="2">
    <source>
        <dbReference type="Proteomes" id="UP000230821"/>
    </source>
</evidence>
<reference evidence="1 2" key="1">
    <citation type="submission" date="2017-10" db="EMBL/GenBank/DDBJ databases">
        <title>Novel microbial diversity and functional potential in the marine mammal oral microbiome.</title>
        <authorList>
            <person name="Dudek N.K."/>
            <person name="Sun C.L."/>
            <person name="Burstein D."/>
            <person name="Kantor R.S."/>
            <person name="Aliaga Goltsman D.S."/>
            <person name="Bik E.M."/>
            <person name="Thomas B.C."/>
            <person name="Banfield J.F."/>
            <person name="Relman D.A."/>
        </authorList>
    </citation>
    <scope>NUCLEOTIDE SEQUENCE [LARGE SCALE GENOMIC DNA]</scope>
    <source>
        <strain evidence="1">DOLJORAL78_47_16</strain>
    </source>
</reference>
<protein>
    <submittedName>
        <fullName evidence="1">Uncharacterized protein</fullName>
    </submittedName>
</protein>